<dbReference type="InterPro" id="IPR041682">
    <property type="entry name" value="AAA_14"/>
</dbReference>
<evidence type="ECO:0000313" key="3">
    <source>
        <dbReference type="Proteomes" id="UP000070558"/>
    </source>
</evidence>
<dbReference type="Pfam" id="PF13635">
    <property type="entry name" value="DUF4143"/>
    <property type="match status" value="1"/>
</dbReference>
<reference evidence="2 3" key="1">
    <citation type="submission" date="2016-01" db="EMBL/GenBank/DDBJ databases">
        <authorList>
            <person name="Oliw E.H."/>
        </authorList>
    </citation>
    <scope>NUCLEOTIDE SEQUENCE [LARGE SCALE GENOMIC DNA]</scope>
    <source>
        <strain evidence="2 3">GED7760B</strain>
    </source>
</reference>
<accession>A0A133NNP9</accession>
<proteinExistence type="predicted"/>
<evidence type="ECO:0000313" key="2">
    <source>
        <dbReference type="EMBL" id="KXA17914.1"/>
    </source>
</evidence>
<dbReference type="Proteomes" id="UP000070558">
    <property type="component" value="Unassembled WGS sequence"/>
</dbReference>
<name>A0A133NNP9_GARVA</name>
<dbReference type="SMART" id="SM00382">
    <property type="entry name" value="AAA"/>
    <property type="match status" value="1"/>
</dbReference>
<gene>
    <name evidence="2" type="ORF">HMPREF3216_00958</name>
</gene>
<dbReference type="PANTHER" id="PTHR33295">
    <property type="entry name" value="ATPASE"/>
    <property type="match status" value="1"/>
</dbReference>
<protein>
    <recommendedName>
        <fullName evidence="1">AAA+ ATPase domain-containing protein</fullName>
    </recommendedName>
</protein>
<dbReference type="SUPFAM" id="SSF52540">
    <property type="entry name" value="P-loop containing nucleoside triphosphate hydrolases"/>
    <property type="match status" value="1"/>
</dbReference>
<dbReference type="RefSeq" id="WP_060787098.1">
    <property type="nucleotide sequence ID" value="NZ_KQ956819.1"/>
</dbReference>
<feature type="domain" description="AAA+ ATPase" evidence="1">
    <location>
        <begin position="25"/>
        <end position="156"/>
    </location>
</feature>
<organism evidence="2 3">
    <name type="scientific">Gardnerella vaginalis</name>
    <dbReference type="NCBI Taxonomy" id="2702"/>
    <lineage>
        <taxon>Bacteria</taxon>
        <taxon>Bacillati</taxon>
        <taxon>Actinomycetota</taxon>
        <taxon>Actinomycetes</taxon>
        <taxon>Bifidobacteriales</taxon>
        <taxon>Bifidobacteriaceae</taxon>
        <taxon>Gardnerella</taxon>
    </lineage>
</organism>
<dbReference type="AlphaFoldDB" id="A0A133NNP9"/>
<dbReference type="InterPro" id="IPR027417">
    <property type="entry name" value="P-loop_NTPase"/>
</dbReference>
<dbReference type="InterPro" id="IPR025420">
    <property type="entry name" value="DUF4143"/>
</dbReference>
<dbReference type="EMBL" id="LRQA01000041">
    <property type="protein sequence ID" value="KXA17914.1"/>
    <property type="molecule type" value="Genomic_DNA"/>
</dbReference>
<comment type="caution">
    <text evidence="2">The sequence shown here is derived from an EMBL/GenBank/DDBJ whole genome shotgun (WGS) entry which is preliminary data.</text>
</comment>
<dbReference type="PATRIC" id="fig|2702.99.peg.936"/>
<dbReference type="OrthoDB" id="9801684at2"/>
<evidence type="ECO:0000259" key="1">
    <source>
        <dbReference type="SMART" id="SM00382"/>
    </source>
</evidence>
<sequence>MTVNQEKLYRREKYLSKIRAFYDDSDLIKVITGIRRCGKSSLMRTIIDELKERSNPVAESNIIYINLDKREYRNVKTADQLDSLIEKLTNASGLKYVFLDEIQNVKGFEEVVNGFREEGEYSIFITGSNSYLLSGELATKLTGRYLEFEMFPLTFDEYEDFKKFYDQPVDSDISKELNNYILEGGFPRTIAIDNMSDKRTYVSNVIKEIFDKDIKTRVKIKDTQAFEAVRNYIINNFGATTSINSLCESLKKNGLAISRTTLARYIRVLLDAKIIYECPRFDMKSKRALSGGKKYYLADLSFYYALNTDNRINYGPTLENIVYLYAKSFGYSVSVGRIGKLECDFILRNADMDYAYAQVAYTILLSRETEDREYRALEAIHDNYEKYVMTMDSLIQKRNGVKHVNIADFIKNKQIF</sequence>
<dbReference type="InterPro" id="IPR003593">
    <property type="entry name" value="AAA+_ATPase"/>
</dbReference>
<dbReference type="Gene3D" id="3.40.50.300">
    <property type="entry name" value="P-loop containing nucleotide triphosphate hydrolases"/>
    <property type="match status" value="1"/>
</dbReference>
<dbReference type="Pfam" id="PF13173">
    <property type="entry name" value="AAA_14"/>
    <property type="match status" value="1"/>
</dbReference>
<dbReference type="PANTHER" id="PTHR33295:SF20">
    <property type="entry name" value="ATPASE"/>
    <property type="match status" value="1"/>
</dbReference>